<evidence type="ECO:0000313" key="2">
    <source>
        <dbReference type="EnsemblMetazoa" id="AEPI001150-PA"/>
    </source>
</evidence>
<dbReference type="Proteomes" id="UP000075885">
    <property type="component" value="Unassembled WGS sequence"/>
</dbReference>
<organism evidence="2 3">
    <name type="scientific">Anopheles epiroticus</name>
    <dbReference type="NCBI Taxonomy" id="199890"/>
    <lineage>
        <taxon>Eukaryota</taxon>
        <taxon>Metazoa</taxon>
        <taxon>Ecdysozoa</taxon>
        <taxon>Arthropoda</taxon>
        <taxon>Hexapoda</taxon>
        <taxon>Insecta</taxon>
        <taxon>Pterygota</taxon>
        <taxon>Neoptera</taxon>
        <taxon>Endopterygota</taxon>
        <taxon>Diptera</taxon>
        <taxon>Nematocera</taxon>
        <taxon>Culicoidea</taxon>
        <taxon>Culicidae</taxon>
        <taxon>Anophelinae</taxon>
        <taxon>Anopheles</taxon>
    </lineage>
</organism>
<dbReference type="PANTHER" id="PTHR33964">
    <property type="entry name" value="RE45066P-RELATED"/>
    <property type="match status" value="1"/>
</dbReference>
<dbReference type="VEuPathDB" id="VectorBase:AEPI001150"/>
<evidence type="ECO:0000256" key="1">
    <source>
        <dbReference type="SAM" id="MobiDB-lite"/>
    </source>
</evidence>
<reference evidence="2" key="2">
    <citation type="submission" date="2020-05" db="UniProtKB">
        <authorList>
            <consortium name="EnsemblMetazoa"/>
        </authorList>
    </citation>
    <scope>IDENTIFICATION</scope>
    <source>
        <strain evidence="2">Epiroticus2</strain>
    </source>
</reference>
<accession>A0A182P2L6</accession>
<protein>
    <submittedName>
        <fullName evidence="2">Uncharacterized protein</fullName>
    </submittedName>
</protein>
<proteinExistence type="predicted"/>
<evidence type="ECO:0000313" key="3">
    <source>
        <dbReference type="Proteomes" id="UP000075885"/>
    </source>
</evidence>
<dbReference type="PANTHER" id="PTHR33964:SF2">
    <property type="entry name" value="IP09356P"/>
    <property type="match status" value="1"/>
</dbReference>
<name>A0A182P2L6_9DIPT</name>
<feature type="compositionally biased region" description="Polar residues" evidence="1">
    <location>
        <begin position="1"/>
        <end position="16"/>
    </location>
</feature>
<keyword evidence="3" id="KW-1185">Reference proteome</keyword>
<feature type="region of interest" description="Disordered" evidence="1">
    <location>
        <begin position="1"/>
        <end position="20"/>
    </location>
</feature>
<dbReference type="EnsemblMetazoa" id="AEPI001150-RA">
    <property type="protein sequence ID" value="AEPI001150-PA"/>
    <property type="gene ID" value="AEPI001150"/>
</dbReference>
<dbReference type="STRING" id="199890.A0A182P2L6"/>
<dbReference type="AlphaFoldDB" id="A0A182P2L6"/>
<reference evidence="3" key="1">
    <citation type="submission" date="2013-03" db="EMBL/GenBank/DDBJ databases">
        <title>The Genome Sequence of Anopheles epiroticus epiroticus2.</title>
        <authorList>
            <consortium name="The Broad Institute Genomics Platform"/>
            <person name="Neafsey D.E."/>
            <person name="Howell P."/>
            <person name="Walker B."/>
            <person name="Young S.K."/>
            <person name="Zeng Q."/>
            <person name="Gargeya S."/>
            <person name="Fitzgerald M."/>
            <person name="Haas B."/>
            <person name="Abouelleil A."/>
            <person name="Allen A.W."/>
            <person name="Alvarado L."/>
            <person name="Arachchi H.M."/>
            <person name="Berlin A.M."/>
            <person name="Chapman S.B."/>
            <person name="Gainer-Dewar J."/>
            <person name="Goldberg J."/>
            <person name="Griggs A."/>
            <person name="Gujja S."/>
            <person name="Hansen M."/>
            <person name="Howarth C."/>
            <person name="Imamovic A."/>
            <person name="Ireland A."/>
            <person name="Larimer J."/>
            <person name="McCowan C."/>
            <person name="Murphy C."/>
            <person name="Pearson M."/>
            <person name="Poon T.W."/>
            <person name="Priest M."/>
            <person name="Roberts A."/>
            <person name="Saif S."/>
            <person name="Shea T."/>
            <person name="Sisk P."/>
            <person name="Sykes S."/>
            <person name="Wortman J."/>
            <person name="Nusbaum C."/>
            <person name="Birren B."/>
        </authorList>
    </citation>
    <scope>NUCLEOTIDE SEQUENCE [LARGE SCALE GENOMIC DNA]</scope>
    <source>
        <strain evidence="3">Epiroticus2</strain>
    </source>
</reference>
<sequence length="255" mass="29027">MTEGNANKSTGQTTTAPLPEPVCGQISQMLHHCFHNSSPTISAELLKSEGIPDTMEEISTRCLLFTRGMECVHLYMNTCVDRQERKIIENEVYGAKRLYDFLCRDRSFQLEFLSHKECFHAVHDDWQVCAKTFSSILKEEIAKTNRNKQSMNEQYIQFCCARYAYENCVYTSARYKCRNESAIFVRTVAKLLSTEKHFLNCDKIEYAVCSTGTKELAWGRLALLLVSVLGIVRTLGSGRHYSAGVEGCCILPSWK</sequence>